<dbReference type="Proteomes" id="UP001153331">
    <property type="component" value="Unassembled WGS sequence"/>
</dbReference>
<name>A0ACC2I843_9PLEO</name>
<evidence type="ECO:0000313" key="1">
    <source>
        <dbReference type="EMBL" id="KAJ8111247.1"/>
    </source>
</evidence>
<proteinExistence type="predicted"/>
<sequence>MGIFMLIRLTPADMLKIDNVAEIFGTIRGDLGRRNWVNDHDRRDAFWPVGRMAPEMTQAAASALRAFQLRGFGVW</sequence>
<organism evidence="1 2">
    <name type="scientific">Boeremia exigua</name>
    <dbReference type="NCBI Taxonomy" id="749465"/>
    <lineage>
        <taxon>Eukaryota</taxon>
        <taxon>Fungi</taxon>
        <taxon>Dikarya</taxon>
        <taxon>Ascomycota</taxon>
        <taxon>Pezizomycotina</taxon>
        <taxon>Dothideomycetes</taxon>
        <taxon>Pleosporomycetidae</taxon>
        <taxon>Pleosporales</taxon>
        <taxon>Pleosporineae</taxon>
        <taxon>Didymellaceae</taxon>
        <taxon>Boeremia</taxon>
    </lineage>
</organism>
<dbReference type="EMBL" id="JAPHNI010000423">
    <property type="protein sequence ID" value="KAJ8111247.1"/>
    <property type="molecule type" value="Genomic_DNA"/>
</dbReference>
<comment type="caution">
    <text evidence="1">The sequence shown here is derived from an EMBL/GenBank/DDBJ whole genome shotgun (WGS) entry which is preliminary data.</text>
</comment>
<keyword evidence="2" id="KW-1185">Reference proteome</keyword>
<protein>
    <submittedName>
        <fullName evidence="1">Uncharacterized protein</fullName>
    </submittedName>
</protein>
<evidence type="ECO:0000313" key="2">
    <source>
        <dbReference type="Proteomes" id="UP001153331"/>
    </source>
</evidence>
<accession>A0ACC2I843</accession>
<gene>
    <name evidence="1" type="ORF">OPT61_g6116</name>
</gene>
<reference evidence="1" key="1">
    <citation type="submission" date="2022-11" db="EMBL/GenBank/DDBJ databases">
        <title>Genome Sequence of Boeremia exigua.</title>
        <authorList>
            <person name="Buettner E."/>
        </authorList>
    </citation>
    <scope>NUCLEOTIDE SEQUENCE</scope>
    <source>
        <strain evidence="1">CU02</strain>
    </source>
</reference>